<dbReference type="OrthoDB" id="7186376at2"/>
<dbReference type="Pfam" id="PF07617">
    <property type="entry name" value="DUF1579"/>
    <property type="match status" value="1"/>
</dbReference>
<comment type="caution">
    <text evidence="1">The sequence shown here is derived from an EMBL/GenBank/DDBJ whole genome shotgun (WGS) entry which is preliminary data.</text>
</comment>
<protein>
    <submittedName>
        <fullName evidence="1">Uncharacterized protein DUF1579</fullName>
    </submittedName>
</protein>
<evidence type="ECO:0000313" key="2">
    <source>
        <dbReference type="Proteomes" id="UP000319859"/>
    </source>
</evidence>
<organism evidence="1 2">
    <name type="scientific">Nitrospirillum amazonense</name>
    <dbReference type="NCBI Taxonomy" id="28077"/>
    <lineage>
        <taxon>Bacteria</taxon>
        <taxon>Pseudomonadati</taxon>
        <taxon>Pseudomonadota</taxon>
        <taxon>Alphaproteobacteria</taxon>
        <taxon>Rhodospirillales</taxon>
        <taxon>Azospirillaceae</taxon>
        <taxon>Nitrospirillum</taxon>
    </lineage>
</organism>
<proteinExistence type="predicted"/>
<evidence type="ECO:0000313" key="1">
    <source>
        <dbReference type="EMBL" id="TWB20857.1"/>
    </source>
</evidence>
<sequence>MHEEMRRLTAAFAGEWAGTEAVQPSPFGPGGPGPNSVGVARMTVRSALNGHHLVLDYVFDRGEAGAFTAHGVLTWDPDVAVHLLFWFDDMGYVPARPAPGLWGPVEGVDEAGAEGYTFIRTSPRGRARHRYWWPMPDHMETTIDRSTDGGLTWTPFLKGSYRRQA</sequence>
<dbReference type="EMBL" id="VITN01000006">
    <property type="protein sequence ID" value="TWB20857.1"/>
    <property type="molecule type" value="Genomic_DNA"/>
</dbReference>
<reference evidence="1 2" key="1">
    <citation type="submission" date="2019-06" db="EMBL/GenBank/DDBJ databases">
        <title>Genomic Encyclopedia of Type Strains, Phase IV (KMG-V): Genome sequencing to study the core and pangenomes of soil and plant-associated prokaryotes.</title>
        <authorList>
            <person name="Whitman W."/>
        </authorList>
    </citation>
    <scope>NUCLEOTIDE SEQUENCE [LARGE SCALE GENOMIC DNA]</scope>
    <source>
        <strain evidence="1 2">BR 11880</strain>
    </source>
</reference>
<dbReference type="AlphaFoldDB" id="A0A560FGX8"/>
<dbReference type="RefSeq" id="WP_145750339.1">
    <property type="nucleotide sequence ID" value="NZ_VITN01000006.1"/>
</dbReference>
<name>A0A560FGX8_9PROT</name>
<accession>A0A560FGX8</accession>
<dbReference type="Proteomes" id="UP000319859">
    <property type="component" value="Unassembled WGS sequence"/>
</dbReference>
<dbReference type="InterPro" id="IPR011473">
    <property type="entry name" value="DUF1579"/>
</dbReference>
<gene>
    <name evidence="1" type="ORF">FBZ89_106261</name>
</gene>